<evidence type="ECO:0000313" key="2">
    <source>
        <dbReference type="Proteomes" id="UP000287188"/>
    </source>
</evidence>
<name>A0A402AEK8_9CHLR</name>
<dbReference type="EMBL" id="BIFS01000001">
    <property type="protein sequence ID" value="GCE17557.1"/>
    <property type="molecule type" value="Genomic_DNA"/>
</dbReference>
<sequence length="54" mass="6123">MREETWKDDNTDTQYEITKAIQQAKQSAPNKESMLDHLTKAKSLIKGATAARET</sequence>
<protein>
    <submittedName>
        <fullName evidence="1">Uncharacterized protein</fullName>
    </submittedName>
</protein>
<evidence type="ECO:0000313" key="1">
    <source>
        <dbReference type="EMBL" id="GCE17557.1"/>
    </source>
</evidence>
<organism evidence="1 2">
    <name type="scientific">Dictyobacter kobayashii</name>
    <dbReference type="NCBI Taxonomy" id="2014872"/>
    <lineage>
        <taxon>Bacteria</taxon>
        <taxon>Bacillati</taxon>
        <taxon>Chloroflexota</taxon>
        <taxon>Ktedonobacteria</taxon>
        <taxon>Ktedonobacterales</taxon>
        <taxon>Dictyobacteraceae</taxon>
        <taxon>Dictyobacter</taxon>
    </lineage>
</organism>
<accession>A0A402AEK8</accession>
<dbReference type="Proteomes" id="UP000287188">
    <property type="component" value="Unassembled WGS sequence"/>
</dbReference>
<comment type="caution">
    <text evidence="1">The sequence shown here is derived from an EMBL/GenBank/DDBJ whole genome shotgun (WGS) entry which is preliminary data.</text>
</comment>
<reference evidence="2" key="1">
    <citation type="submission" date="2018-12" db="EMBL/GenBank/DDBJ databases">
        <title>Tengunoibacter tsumagoiensis gen. nov., sp. nov., Dictyobacter kobayashii sp. nov., D. alpinus sp. nov., and D. joshuensis sp. nov. and description of Dictyobacteraceae fam. nov. within the order Ktedonobacterales isolated from Tengu-no-mugimeshi.</title>
        <authorList>
            <person name="Wang C.M."/>
            <person name="Zheng Y."/>
            <person name="Sakai Y."/>
            <person name="Toyoda A."/>
            <person name="Minakuchi Y."/>
            <person name="Abe K."/>
            <person name="Yokota A."/>
            <person name="Yabe S."/>
        </authorList>
    </citation>
    <scope>NUCLEOTIDE SEQUENCE [LARGE SCALE GENOMIC DNA]</scope>
    <source>
        <strain evidence="2">Uno11</strain>
    </source>
</reference>
<gene>
    <name evidence="1" type="ORF">KDK_13570</name>
</gene>
<proteinExistence type="predicted"/>
<keyword evidence="2" id="KW-1185">Reference proteome</keyword>
<dbReference type="AlphaFoldDB" id="A0A402AEK8"/>